<name>A0A834RGG8_SARSC</name>
<organism evidence="7">
    <name type="scientific">Sarcoptes scabiei</name>
    <name type="common">Itch mite</name>
    <name type="synonym">Acarus scabiei</name>
    <dbReference type="NCBI Taxonomy" id="52283"/>
    <lineage>
        <taxon>Eukaryota</taxon>
        <taxon>Metazoa</taxon>
        <taxon>Ecdysozoa</taxon>
        <taxon>Arthropoda</taxon>
        <taxon>Chelicerata</taxon>
        <taxon>Arachnida</taxon>
        <taxon>Acari</taxon>
        <taxon>Acariformes</taxon>
        <taxon>Sarcoptiformes</taxon>
        <taxon>Astigmata</taxon>
        <taxon>Psoroptidia</taxon>
        <taxon>Sarcoptoidea</taxon>
        <taxon>Sarcoptidae</taxon>
        <taxon>Sarcoptinae</taxon>
        <taxon>Sarcoptes</taxon>
    </lineage>
</organism>
<dbReference type="PANTHER" id="PTHR12805:SF0">
    <property type="entry name" value="DNA_RNA-BINDING PROTEIN KIN17"/>
    <property type="match status" value="1"/>
</dbReference>
<sequence length="429" mass="50345">MGKHEPLTAKAIGKRIKAKGLQKLKFYCQMCQKQCRDANGFKCHLTSEAHQRQLLLFSENPNRYMDEFSSEFMKDFLHLLKRRYSTKRVLANQVYQEYIKDRNHLHMNSTRWCTLTGFVKWMGRKGICHVEENEKGLFMTYIDRDPETLVRNEKKMKRDKLSKTEDARNSQRIQEQIEHGKQCDTLDQNKNDLEMSKNDEDDSKHFLNVDSLNEKIQFSMPVRKKIDSKMNKIESNFMNFSDDFETKIKTSPKSDVHNDSNVKSISQEDNSKGAKLKEKHSMKRSVLDDIIKEHESWKSKKFQKYSQKKNLFPTSWLLEGIDVRVICEELGQQYHNKKGRIESVDNHSAMVRMMANNHLIRVDERNLQTIIPSKLGSKVLVLKGLYRSYQGIIDRIDLENEKISIKIIGSSSDQSHEFDFDEVSKLSVC</sequence>
<evidence type="ECO:0000256" key="5">
    <source>
        <dbReference type="SAM" id="MobiDB-lite"/>
    </source>
</evidence>
<proteinExistence type="inferred from homology"/>
<dbReference type="Gene3D" id="1.10.10.2030">
    <property type="entry name" value="DNA/RNA-binding protein Kin17, conserved domain"/>
    <property type="match status" value="1"/>
</dbReference>
<dbReference type="OrthoDB" id="10266249at2759"/>
<dbReference type="FunFam" id="1.10.10.2030:FF:000001">
    <property type="entry name" value="DNA/RNA-binding protein KIN17, putative"/>
    <property type="match status" value="1"/>
</dbReference>
<dbReference type="EMBL" id="WVUK01000012">
    <property type="protein sequence ID" value="KAF7496271.1"/>
    <property type="molecule type" value="Genomic_DNA"/>
</dbReference>
<protein>
    <submittedName>
        <fullName evidence="7">DNA/RNA-binding protein KIN17</fullName>
    </submittedName>
</protein>
<keyword evidence="9" id="KW-1185">Reference proteome</keyword>
<evidence type="ECO:0000313" key="8">
    <source>
        <dbReference type="EnsemblMetazoa" id="KAF7496271.1"/>
    </source>
</evidence>
<keyword evidence="4" id="KW-0862">Zinc</keyword>
<dbReference type="AlphaFoldDB" id="A0A834RGG8"/>
<dbReference type="SMART" id="SM01253">
    <property type="entry name" value="Kin17_mid"/>
    <property type="match status" value="1"/>
</dbReference>
<evidence type="ECO:0000259" key="6">
    <source>
        <dbReference type="PROSITE" id="PS00028"/>
    </source>
</evidence>
<dbReference type="Proteomes" id="UP000070412">
    <property type="component" value="Unassembled WGS sequence"/>
</dbReference>
<reference evidence="8" key="3">
    <citation type="submission" date="2022-06" db="UniProtKB">
        <authorList>
            <consortium name="EnsemblMetazoa"/>
        </authorList>
    </citation>
    <scope>IDENTIFICATION</scope>
</reference>
<dbReference type="PANTHER" id="PTHR12805">
    <property type="entry name" value="KIN17 KIN, ANTIGENIC DETERMINANT OF RECA PROTEIN HOMOLOG"/>
    <property type="match status" value="1"/>
</dbReference>
<feature type="domain" description="C2H2-type" evidence="6">
    <location>
        <begin position="28"/>
        <end position="50"/>
    </location>
</feature>
<dbReference type="InterPro" id="IPR019447">
    <property type="entry name" value="DNA/RNA-bd_Kin17_WH-like_dom"/>
</dbReference>
<evidence type="ECO:0000256" key="3">
    <source>
        <dbReference type="ARBA" id="ARBA00022771"/>
    </source>
</evidence>
<feature type="region of interest" description="Disordered" evidence="5">
    <location>
        <begin position="250"/>
        <end position="279"/>
    </location>
</feature>
<feature type="compositionally biased region" description="Basic and acidic residues" evidence="5">
    <location>
        <begin position="159"/>
        <end position="178"/>
    </location>
</feature>
<gene>
    <name evidence="7" type="ORF">SSS_5619</name>
</gene>
<dbReference type="InterPro" id="IPR036236">
    <property type="entry name" value="Znf_C2H2_sf"/>
</dbReference>
<dbReference type="Pfam" id="PF10357">
    <property type="entry name" value="WH_KIN17"/>
    <property type="match status" value="1"/>
</dbReference>
<reference evidence="9" key="1">
    <citation type="journal article" date="2020" name="PLoS Negl. Trop. Dis.">
        <title>High-quality nuclear genome for Sarcoptes scabiei-A critical resource for a neglected parasite.</title>
        <authorList>
            <person name="Korhonen P.K."/>
            <person name="Gasser R.B."/>
            <person name="Ma G."/>
            <person name="Wang T."/>
            <person name="Stroehlein A.J."/>
            <person name="Young N.D."/>
            <person name="Ang C.S."/>
            <person name="Fernando D.D."/>
            <person name="Lu H.C."/>
            <person name="Taylor S."/>
            <person name="Reynolds S.L."/>
            <person name="Mofiz E."/>
            <person name="Najaraj S.H."/>
            <person name="Gowda H."/>
            <person name="Madugundu A."/>
            <person name="Renuse S."/>
            <person name="Holt D."/>
            <person name="Pandey A."/>
            <person name="Papenfuss A.T."/>
            <person name="Fischer K."/>
        </authorList>
    </citation>
    <scope>NUCLEOTIDE SEQUENCE [LARGE SCALE GENOMIC DNA]</scope>
</reference>
<evidence type="ECO:0000256" key="1">
    <source>
        <dbReference type="ARBA" id="ARBA00008517"/>
    </source>
</evidence>
<dbReference type="SUPFAM" id="SSF57667">
    <property type="entry name" value="beta-beta-alpha zinc fingers"/>
    <property type="match status" value="1"/>
</dbReference>
<dbReference type="GO" id="GO:0008270">
    <property type="term" value="F:zinc ion binding"/>
    <property type="evidence" value="ECO:0007669"/>
    <property type="project" value="UniProtKB-KW"/>
</dbReference>
<feature type="region of interest" description="Disordered" evidence="5">
    <location>
        <begin position="153"/>
        <end position="178"/>
    </location>
</feature>
<dbReference type="GO" id="GO:0005634">
    <property type="term" value="C:nucleus"/>
    <property type="evidence" value="ECO:0007669"/>
    <property type="project" value="TreeGrafter"/>
</dbReference>
<evidence type="ECO:0000256" key="4">
    <source>
        <dbReference type="ARBA" id="ARBA00022833"/>
    </source>
</evidence>
<dbReference type="Pfam" id="PF25095">
    <property type="entry name" value="C2H2-zf_KIN17"/>
    <property type="match status" value="1"/>
</dbReference>
<keyword evidence="2" id="KW-0479">Metal-binding</keyword>
<comment type="similarity">
    <text evidence="1">Belongs to the KIN17 family.</text>
</comment>
<dbReference type="InterPro" id="IPR038254">
    <property type="entry name" value="KIN17_WH-like_sf"/>
</dbReference>
<evidence type="ECO:0000313" key="7">
    <source>
        <dbReference type="EMBL" id="KAF7496271.1"/>
    </source>
</evidence>
<accession>A0A834RGG8</accession>
<dbReference type="InterPro" id="IPR056767">
    <property type="entry name" value="C2H2-Znf_KIN17"/>
</dbReference>
<reference evidence="7" key="2">
    <citation type="submission" date="2020-01" db="EMBL/GenBank/DDBJ databases">
        <authorList>
            <person name="Korhonen P.K.K."/>
            <person name="Guangxu M.G."/>
            <person name="Wang T.W."/>
            <person name="Stroehlein A.J.S."/>
            <person name="Young N.D."/>
            <person name="Ang C.-S.A."/>
            <person name="Fernando D.W.F."/>
            <person name="Lu H.L."/>
            <person name="Taylor S.T."/>
            <person name="Ehtesham M.E.M."/>
            <person name="Najaraj S.H.N."/>
            <person name="Harsha G.H.G."/>
            <person name="Madugundu A.M."/>
            <person name="Renuse S.R."/>
            <person name="Holt D.H."/>
            <person name="Pandey A.P."/>
            <person name="Papenfuss A.P."/>
            <person name="Gasser R.B.G."/>
            <person name="Fischer K.F."/>
        </authorList>
    </citation>
    <scope>NUCLEOTIDE SEQUENCE</scope>
    <source>
        <strain evidence="7">SSS_KF_BRIS2020</strain>
    </source>
</reference>
<dbReference type="GO" id="GO:0006260">
    <property type="term" value="P:DNA replication"/>
    <property type="evidence" value="ECO:0007669"/>
    <property type="project" value="TreeGrafter"/>
</dbReference>
<dbReference type="InterPro" id="IPR041330">
    <property type="entry name" value="KN17_SH3"/>
</dbReference>
<dbReference type="Pfam" id="PF18131">
    <property type="entry name" value="KN17_SH3"/>
    <property type="match status" value="1"/>
</dbReference>
<dbReference type="GO" id="GO:0003690">
    <property type="term" value="F:double-stranded DNA binding"/>
    <property type="evidence" value="ECO:0007669"/>
    <property type="project" value="TreeGrafter"/>
</dbReference>
<dbReference type="InterPro" id="IPR037321">
    <property type="entry name" value="KIN17-like"/>
</dbReference>
<dbReference type="PROSITE" id="PS00028">
    <property type="entry name" value="ZINC_FINGER_C2H2_1"/>
    <property type="match status" value="1"/>
</dbReference>
<dbReference type="InterPro" id="IPR013087">
    <property type="entry name" value="Znf_C2H2_type"/>
</dbReference>
<feature type="compositionally biased region" description="Basic and acidic residues" evidence="5">
    <location>
        <begin position="250"/>
        <end position="260"/>
    </location>
</feature>
<dbReference type="GO" id="GO:0006974">
    <property type="term" value="P:DNA damage response"/>
    <property type="evidence" value="ECO:0007669"/>
    <property type="project" value="TreeGrafter"/>
</dbReference>
<evidence type="ECO:0000256" key="2">
    <source>
        <dbReference type="ARBA" id="ARBA00022723"/>
    </source>
</evidence>
<dbReference type="Gene3D" id="2.30.30.140">
    <property type="match status" value="1"/>
</dbReference>
<evidence type="ECO:0000313" key="9">
    <source>
        <dbReference type="Proteomes" id="UP000070412"/>
    </source>
</evidence>
<dbReference type="EnsemblMetazoa" id="SSS_5619s_mrna">
    <property type="protein sequence ID" value="KAF7496271.1"/>
    <property type="gene ID" value="SSS_5619"/>
</dbReference>
<keyword evidence="3" id="KW-0863">Zinc-finger</keyword>